<feature type="transmembrane region" description="Helical" evidence="2">
    <location>
        <begin position="20"/>
        <end position="38"/>
    </location>
</feature>
<dbReference type="KEGG" id="bsb:Bresu_0052"/>
<keyword evidence="4" id="KW-1185">Reference proteome</keyword>
<keyword evidence="2" id="KW-1133">Transmembrane helix</keyword>
<dbReference type="EMBL" id="CP002102">
    <property type="protein sequence ID" value="ADK99367.1"/>
    <property type="molecule type" value="Genomic_DNA"/>
</dbReference>
<gene>
    <name evidence="3" type="ordered locus">Bresu_0052</name>
</gene>
<accession>D9QHU2</accession>
<evidence type="ECO:0000313" key="3">
    <source>
        <dbReference type="EMBL" id="ADK99367.1"/>
    </source>
</evidence>
<protein>
    <submittedName>
        <fullName evidence="3">Uncharacterized protein</fullName>
    </submittedName>
</protein>
<dbReference type="InParanoid" id="D9QHU2"/>
<sequence>MTSLLTGIIAAFRTFPLRSWLILAAVAALLTLGAWLYFAGREDERDDQADRQARVEAKASAGRETAATERTLDTTAIQARQAERDHAAEALPDSAPDERDLRRRCRQLRDAGLDPAACRGLEGPG</sequence>
<feature type="region of interest" description="Disordered" evidence="1">
    <location>
        <begin position="44"/>
        <end position="103"/>
    </location>
</feature>
<dbReference type="HOGENOM" id="CLU_2022326_0_0_5"/>
<dbReference type="Proteomes" id="UP000002696">
    <property type="component" value="Chromosome"/>
</dbReference>
<keyword evidence="2" id="KW-0472">Membrane</keyword>
<keyword evidence="2" id="KW-0812">Transmembrane</keyword>
<evidence type="ECO:0000256" key="1">
    <source>
        <dbReference type="SAM" id="MobiDB-lite"/>
    </source>
</evidence>
<proteinExistence type="predicted"/>
<evidence type="ECO:0000313" key="4">
    <source>
        <dbReference type="Proteomes" id="UP000002696"/>
    </source>
</evidence>
<reference evidence="4" key="1">
    <citation type="journal article" date="2011" name="J. Bacteriol.">
        <title>Genome sequences of eight morphologically diverse alphaproteobacteria.</title>
        <authorList>
            <consortium name="US DOE Joint Genome Institute"/>
            <person name="Brown P.J."/>
            <person name="Kysela D.T."/>
            <person name="Buechlein A."/>
            <person name="Hemmerich C."/>
            <person name="Brun Y.V."/>
        </authorList>
    </citation>
    <scope>NUCLEOTIDE SEQUENCE [LARGE SCALE GENOMIC DNA]</scope>
    <source>
        <strain evidence="4">ATCC 15264 / DSM 4735 / LMG 14903 / NBRC 16000 / CB 81</strain>
    </source>
</reference>
<organism evidence="3 4">
    <name type="scientific">Brevundimonas subvibrioides (strain ATCC 15264 / DSM 4735 / LMG 14903 / NBRC 16000 / CB 81)</name>
    <name type="common">Caulobacter subvibrioides</name>
    <dbReference type="NCBI Taxonomy" id="633149"/>
    <lineage>
        <taxon>Bacteria</taxon>
        <taxon>Pseudomonadati</taxon>
        <taxon>Pseudomonadota</taxon>
        <taxon>Alphaproteobacteria</taxon>
        <taxon>Caulobacterales</taxon>
        <taxon>Caulobacteraceae</taxon>
        <taxon>Brevundimonas</taxon>
    </lineage>
</organism>
<evidence type="ECO:0000256" key="2">
    <source>
        <dbReference type="SAM" id="Phobius"/>
    </source>
</evidence>
<dbReference type="AlphaFoldDB" id="D9QHU2"/>
<name>D9QHU2_BRESC</name>
<feature type="compositionally biased region" description="Basic and acidic residues" evidence="1">
    <location>
        <begin position="44"/>
        <end position="57"/>
    </location>
</feature>
<dbReference type="RefSeq" id="WP_013267472.1">
    <property type="nucleotide sequence ID" value="NC_014375.1"/>
</dbReference>
<dbReference type="BioCyc" id="BSUB633149:G1GM8-53-MONOMER"/>